<evidence type="ECO:0000259" key="6">
    <source>
        <dbReference type="Pfam" id="PF13515"/>
    </source>
</evidence>
<dbReference type="Proteomes" id="UP000293519">
    <property type="component" value="Unassembled WGS sequence"/>
</dbReference>
<evidence type="ECO:0000313" key="7">
    <source>
        <dbReference type="EMBL" id="RZS57763.1"/>
    </source>
</evidence>
<feature type="transmembrane region" description="Helical" evidence="5">
    <location>
        <begin position="219"/>
        <end position="236"/>
    </location>
</feature>
<keyword evidence="8" id="KW-1185">Reference proteome</keyword>
<dbReference type="InterPro" id="IPR049453">
    <property type="entry name" value="Memb_transporter_dom"/>
</dbReference>
<feature type="transmembrane region" description="Helical" evidence="5">
    <location>
        <begin position="195"/>
        <end position="213"/>
    </location>
</feature>
<evidence type="ECO:0000256" key="2">
    <source>
        <dbReference type="ARBA" id="ARBA00022692"/>
    </source>
</evidence>
<feature type="domain" description="Integral membrane bound transporter" evidence="6">
    <location>
        <begin position="164"/>
        <end position="281"/>
    </location>
</feature>
<dbReference type="RefSeq" id="WP_130485289.1">
    <property type="nucleotide sequence ID" value="NZ_SGWW01000002.1"/>
</dbReference>
<feature type="transmembrane region" description="Helical" evidence="5">
    <location>
        <begin position="150"/>
        <end position="166"/>
    </location>
</feature>
<sequence>MLVAAVGIVVGLSVVAIGPNTAQAAYVAILFLLSPSRSRDARIRLWAAVAAVGVATAGYLIGPLGMPAVVLGLVIVGVVQARFRLGDVSGMSRAPVNFMAFAALSETGAALWQVLLGSAIGAAFIRLLARVLPPSTHEPAPSTRRARAEYGITLIVGVIVIVVGAELLDFPYVAWALLSLCMVLSVGTDQRARRTLERIVGTLIGAVAATLLALAPAPVPIIAAVVATVLCVAYLWQGNYTLFVAFLTPSVLLTTGAAAGALALGVGRVEAVIAAGAQALALTIGVSAASTGVTRHLERRAARRATP</sequence>
<accession>A0A4Q7LTW9</accession>
<reference evidence="7 8" key="1">
    <citation type="journal article" date="2015" name="Stand. Genomic Sci.">
        <title>Genomic Encyclopedia of Bacterial and Archaeal Type Strains, Phase III: the genomes of soil and plant-associated and newly described type strains.</title>
        <authorList>
            <person name="Whitman W.B."/>
            <person name="Woyke T."/>
            <person name="Klenk H.P."/>
            <person name="Zhou Y."/>
            <person name="Lilburn T.G."/>
            <person name="Beck B.J."/>
            <person name="De Vos P."/>
            <person name="Vandamme P."/>
            <person name="Eisen J.A."/>
            <person name="Garrity G."/>
            <person name="Hugenholtz P."/>
            <person name="Kyrpides N.C."/>
        </authorList>
    </citation>
    <scope>NUCLEOTIDE SEQUENCE [LARGE SCALE GENOMIC DNA]</scope>
    <source>
        <strain evidence="7 8">CV2</strain>
    </source>
</reference>
<keyword evidence="4 5" id="KW-0472">Membrane</keyword>
<protein>
    <submittedName>
        <fullName evidence="7">Fusaric acid resistance family protein</fullName>
    </submittedName>
</protein>
<dbReference type="AlphaFoldDB" id="A0A4Q7LTW9"/>
<comment type="caution">
    <text evidence="7">The sequence shown here is derived from an EMBL/GenBank/DDBJ whole genome shotgun (WGS) entry which is preliminary data.</text>
</comment>
<feature type="transmembrane region" description="Helical" evidence="5">
    <location>
        <begin position="272"/>
        <end position="294"/>
    </location>
</feature>
<evidence type="ECO:0000256" key="4">
    <source>
        <dbReference type="ARBA" id="ARBA00023136"/>
    </source>
</evidence>
<feature type="transmembrane region" description="Helical" evidence="5">
    <location>
        <begin position="43"/>
        <end position="61"/>
    </location>
</feature>
<dbReference type="OrthoDB" id="4775635at2"/>
<proteinExistence type="predicted"/>
<dbReference type="EMBL" id="SGWW01000002">
    <property type="protein sequence ID" value="RZS57763.1"/>
    <property type="molecule type" value="Genomic_DNA"/>
</dbReference>
<feature type="transmembrane region" description="Helical" evidence="5">
    <location>
        <begin position="109"/>
        <end position="129"/>
    </location>
</feature>
<dbReference type="GO" id="GO:0016020">
    <property type="term" value="C:membrane"/>
    <property type="evidence" value="ECO:0007669"/>
    <property type="project" value="UniProtKB-SubCell"/>
</dbReference>
<evidence type="ECO:0000256" key="3">
    <source>
        <dbReference type="ARBA" id="ARBA00022989"/>
    </source>
</evidence>
<evidence type="ECO:0000256" key="5">
    <source>
        <dbReference type="SAM" id="Phobius"/>
    </source>
</evidence>
<comment type="subcellular location">
    <subcellularLocation>
        <location evidence="1">Membrane</location>
        <topology evidence="1">Multi-pass membrane protein</topology>
    </subcellularLocation>
</comment>
<feature type="transmembrane region" description="Helical" evidence="5">
    <location>
        <begin position="172"/>
        <end position="188"/>
    </location>
</feature>
<keyword evidence="3 5" id="KW-1133">Transmembrane helix</keyword>
<dbReference type="Pfam" id="PF13515">
    <property type="entry name" value="FUSC_2"/>
    <property type="match status" value="1"/>
</dbReference>
<evidence type="ECO:0000256" key="1">
    <source>
        <dbReference type="ARBA" id="ARBA00004141"/>
    </source>
</evidence>
<gene>
    <name evidence="7" type="ORF">EV141_1483</name>
</gene>
<feature type="transmembrane region" description="Helical" evidence="5">
    <location>
        <begin position="243"/>
        <end position="266"/>
    </location>
</feature>
<name>A0A4Q7LTW9_9MICO</name>
<organism evidence="7 8">
    <name type="scientific">Microcella putealis</name>
    <dbReference type="NCBI Taxonomy" id="337005"/>
    <lineage>
        <taxon>Bacteria</taxon>
        <taxon>Bacillati</taxon>
        <taxon>Actinomycetota</taxon>
        <taxon>Actinomycetes</taxon>
        <taxon>Micrococcales</taxon>
        <taxon>Microbacteriaceae</taxon>
        <taxon>Microcella</taxon>
    </lineage>
</organism>
<evidence type="ECO:0000313" key="8">
    <source>
        <dbReference type="Proteomes" id="UP000293519"/>
    </source>
</evidence>
<keyword evidence="2 5" id="KW-0812">Transmembrane</keyword>